<reference evidence="2 3" key="1">
    <citation type="journal article" date="2016" name="Nat. Commun.">
        <title>Thousands of microbial genomes shed light on interconnected biogeochemical processes in an aquifer system.</title>
        <authorList>
            <person name="Anantharaman K."/>
            <person name="Brown C.T."/>
            <person name="Hug L.A."/>
            <person name="Sharon I."/>
            <person name="Castelle C.J."/>
            <person name="Probst A.J."/>
            <person name="Thomas B.C."/>
            <person name="Singh A."/>
            <person name="Wilkins M.J."/>
            <person name="Karaoz U."/>
            <person name="Brodie E.L."/>
            <person name="Williams K.H."/>
            <person name="Hubbard S.S."/>
            <person name="Banfield J.F."/>
        </authorList>
    </citation>
    <scope>NUCLEOTIDE SEQUENCE [LARGE SCALE GENOMIC DNA]</scope>
</reference>
<feature type="transmembrane region" description="Helical" evidence="1">
    <location>
        <begin position="253"/>
        <end position="269"/>
    </location>
</feature>
<feature type="transmembrane region" description="Helical" evidence="1">
    <location>
        <begin position="530"/>
        <end position="549"/>
    </location>
</feature>
<feature type="transmembrane region" description="Helical" evidence="1">
    <location>
        <begin position="173"/>
        <end position="192"/>
    </location>
</feature>
<gene>
    <name evidence="2" type="ORF">A3E36_04575</name>
</gene>
<feature type="transmembrane region" description="Helical" evidence="1">
    <location>
        <begin position="556"/>
        <end position="575"/>
    </location>
</feature>
<keyword evidence="1" id="KW-0472">Membrane</keyword>
<keyword evidence="1" id="KW-1133">Transmembrane helix</keyword>
<feature type="transmembrane region" description="Helical" evidence="1">
    <location>
        <begin position="402"/>
        <end position="419"/>
    </location>
</feature>
<feature type="transmembrane region" description="Helical" evidence="1">
    <location>
        <begin position="326"/>
        <end position="342"/>
    </location>
</feature>
<feature type="transmembrane region" description="Helical" evidence="1">
    <location>
        <begin position="349"/>
        <end position="365"/>
    </location>
</feature>
<dbReference type="Proteomes" id="UP000177941">
    <property type="component" value="Unassembled WGS sequence"/>
</dbReference>
<sequence>MEEKKKWIVLAIISGFIALLFIPIYQTRVVSYGIDAYSNHKPIYGNRGERFNIQTTSHTRAIGIILVDMRRSKSLTDVSVRIADAKTAQTIAQSIIPKNEIRDDTFVFANLKDTPIPAGTDIQIEVSAPDATNQNPIGMRFEENNIEPAIALKERVPLWNAIVTIGKNRASDWKHVGIAAAASLLIAMPALFGKNRKRYWLIALGIIIAASLYSRFWIVSQFGGVSGGDAYNYLAISTALSEFQNPFEHTKRLPGYPLLLVPILVSGAFDEQFVMRSMQIIASMWAIAALVALARSLNITWPAAIASGAIAALQKDYFWTSTRPEPYALYTAFLITALWLYVRIYQKAPAYYSFLFGIILGYSAMVRQEGFVLAAVLGICSLGYELYLIFRTGITWRTSGKRFALMYLPALLIVSPFFIHNISSYGTPFYTPYLEGERLQIVDSFHAFKDAVGASWGVLGSMWKPAWDQLERLDLTTLPFMASVIGMWAWYALVRNVHTKKYTPLVTALLVLTWFALIAGAVYAKPFINGNVPIITAGFILASIPAFLLETKFFGIVILLVLISQIGVATWFHPFPKHYEQSYPLIALMIATALLARLPERKVLTASGMAMALLPFFLIASFLAQKVNDAIDRQNEDAALDSVTYRAARYARNLPGPIGFDQAYLPARLYFDPNAIYFPSEENPAQKMEQHWLKEHAIKTLVVTNVNNVFKKPYPDWKHLVTFKAASHDERIEEATIYELP</sequence>
<evidence type="ECO:0000256" key="1">
    <source>
        <dbReference type="SAM" id="Phobius"/>
    </source>
</evidence>
<name>A0A1G1XAG1_9BACT</name>
<feature type="transmembrane region" description="Helical" evidence="1">
    <location>
        <begin position="505"/>
        <end position="524"/>
    </location>
</feature>
<accession>A0A1G1XAG1</accession>
<evidence type="ECO:0000313" key="2">
    <source>
        <dbReference type="EMBL" id="OGY36934.1"/>
    </source>
</evidence>
<keyword evidence="1" id="KW-0812">Transmembrane</keyword>
<organism evidence="2 3">
    <name type="scientific">Candidatus Andersenbacteria bacterium RIFCSPHIGHO2_12_FULL_45_11b</name>
    <dbReference type="NCBI Taxonomy" id="1797282"/>
    <lineage>
        <taxon>Bacteria</taxon>
        <taxon>Candidatus Anderseniibacteriota</taxon>
    </lineage>
</organism>
<feature type="transmembrane region" description="Helical" evidence="1">
    <location>
        <begin position="371"/>
        <end position="390"/>
    </location>
</feature>
<comment type="caution">
    <text evidence="2">The sequence shown here is derived from an EMBL/GenBank/DDBJ whole genome shotgun (WGS) entry which is preliminary data.</text>
</comment>
<evidence type="ECO:0000313" key="3">
    <source>
        <dbReference type="Proteomes" id="UP000177941"/>
    </source>
</evidence>
<feature type="transmembrane region" description="Helical" evidence="1">
    <location>
        <begin position="7"/>
        <end position="25"/>
    </location>
</feature>
<dbReference type="AlphaFoldDB" id="A0A1G1XAG1"/>
<protein>
    <submittedName>
        <fullName evidence="2">Uncharacterized protein</fullName>
    </submittedName>
</protein>
<proteinExistence type="predicted"/>
<feature type="transmembrane region" description="Helical" evidence="1">
    <location>
        <begin position="475"/>
        <end position="493"/>
    </location>
</feature>
<feature type="transmembrane region" description="Helical" evidence="1">
    <location>
        <begin position="199"/>
        <end position="218"/>
    </location>
</feature>
<feature type="transmembrane region" description="Helical" evidence="1">
    <location>
        <begin position="603"/>
        <end position="624"/>
    </location>
</feature>
<feature type="transmembrane region" description="Helical" evidence="1">
    <location>
        <begin position="281"/>
        <end position="306"/>
    </location>
</feature>
<dbReference type="EMBL" id="MHHS01000025">
    <property type="protein sequence ID" value="OGY36934.1"/>
    <property type="molecule type" value="Genomic_DNA"/>
</dbReference>